<dbReference type="PANTHER" id="PTHR42686:SF1">
    <property type="entry name" value="GH17980P-RELATED"/>
    <property type="match status" value="1"/>
</dbReference>
<reference evidence="2 3" key="1">
    <citation type="submission" date="2019-02" db="EMBL/GenBank/DDBJ databases">
        <title>Genome of a new Bacteroidetes strain.</title>
        <authorList>
            <person name="Pitt A."/>
        </authorList>
    </citation>
    <scope>NUCLEOTIDE SEQUENCE [LARGE SCALE GENOMIC DNA]</scope>
    <source>
        <strain evidence="2 3">50C-KIRBA</strain>
    </source>
</reference>
<dbReference type="InterPro" id="IPR020471">
    <property type="entry name" value="AKR"/>
</dbReference>
<evidence type="ECO:0000313" key="3">
    <source>
        <dbReference type="Proteomes" id="UP001318301"/>
    </source>
</evidence>
<evidence type="ECO:0000313" key="2">
    <source>
        <dbReference type="EMBL" id="NGZ44624.1"/>
    </source>
</evidence>
<dbReference type="RefSeq" id="WP_166231227.1">
    <property type="nucleotide sequence ID" value="NZ_CBCSIJ010000007.1"/>
</dbReference>
<dbReference type="InterPro" id="IPR023210">
    <property type="entry name" value="NADP_OxRdtase_dom"/>
</dbReference>
<evidence type="ECO:0000259" key="1">
    <source>
        <dbReference type="Pfam" id="PF00248"/>
    </source>
</evidence>
<dbReference type="Pfam" id="PF00248">
    <property type="entry name" value="Aldo_ket_red"/>
    <property type="match status" value="1"/>
</dbReference>
<gene>
    <name evidence="2" type="ORF">EWU23_09055</name>
</gene>
<sequence>MRYRRLGKTNLEVSILGFGASPLGNVFEECDEKEGISAVHYAIDHGVNFVDVAPFYGITLAETRLGKALKGKRKEVYLATKAGRYDLKEFDFSYQRILSSIDESLRRLQTDYVDLYQLHDIEFGSKEQVLNEAIPAIQAVKKSGKARFVGITGLPVNYLAAIACEVEIDTVLSWAHFNLLQDEINAELVPLSKELDFGLMNAAPLMQRILSDAALPVWHNAPEEVKALQPRLLAVCQAYNVRLSDVALRFAMDHPDIATTIVGMCDMKTIQENVAAVDFIIPDGLLQELEEIIAPVKNRMWFEGRPENNIARKQKPIKK</sequence>
<dbReference type="SUPFAM" id="SSF51430">
    <property type="entry name" value="NAD(P)-linked oxidoreductase"/>
    <property type="match status" value="1"/>
</dbReference>
<organism evidence="2 3">
    <name type="scientific">Aquirufa beregesia</name>
    <dbReference type="NCBI Taxonomy" id="2516556"/>
    <lineage>
        <taxon>Bacteria</taxon>
        <taxon>Pseudomonadati</taxon>
        <taxon>Bacteroidota</taxon>
        <taxon>Cytophagia</taxon>
        <taxon>Cytophagales</taxon>
        <taxon>Flectobacillaceae</taxon>
        <taxon>Aquirufa</taxon>
    </lineage>
</organism>
<feature type="domain" description="NADP-dependent oxidoreductase" evidence="1">
    <location>
        <begin position="16"/>
        <end position="293"/>
    </location>
</feature>
<dbReference type="CDD" id="cd19163">
    <property type="entry name" value="AKR_galDH"/>
    <property type="match status" value="1"/>
</dbReference>
<name>A0ABX0F0R6_9BACT</name>
<dbReference type="EMBL" id="SEWW01000005">
    <property type="protein sequence ID" value="NGZ44624.1"/>
    <property type="molecule type" value="Genomic_DNA"/>
</dbReference>
<protein>
    <submittedName>
        <fullName evidence="2">Aldo/keto reductase</fullName>
    </submittedName>
</protein>
<comment type="caution">
    <text evidence="2">The sequence shown here is derived from an EMBL/GenBank/DDBJ whole genome shotgun (WGS) entry which is preliminary data.</text>
</comment>
<dbReference type="PANTHER" id="PTHR42686">
    <property type="entry name" value="GH17980P-RELATED"/>
    <property type="match status" value="1"/>
</dbReference>
<dbReference type="InterPro" id="IPR044479">
    <property type="entry name" value="LGALDH-like"/>
</dbReference>
<proteinExistence type="predicted"/>
<dbReference type="PRINTS" id="PR00069">
    <property type="entry name" value="ALDKETRDTASE"/>
</dbReference>
<dbReference type="InterPro" id="IPR036812">
    <property type="entry name" value="NAD(P)_OxRdtase_dom_sf"/>
</dbReference>
<dbReference type="Gene3D" id="3.20.20.100">
    <property type="entry name" value="NADP-dependent oxidoreductase domain"/>
    <property type="match status" value="1"/>
</dbReference>
<keyword evidence="3" id="KW-1185">Reference proteome</keyword>
<dbReference type="Proteomes" id="UP001318301">
    <property type="component" value="Unassembled WGS sequence"/>
</dbReference>
<accession>A0ABX0F0R6</accession>